<reference evidence="2 3" key="1">
    <citation type="journal article" date="2018" name="Mycol. Prog.">
        <title>Coniella lustricola, a new species from submerged detritus.</title>
        <authorList>
            <person name="Raudabaugh D.B."/>
            <person name="Iturriaga T."/>
            <person name="Carver A."/>
            <person name="Mondo S."/>
            <person name="Pangilinan J."/>
            <person name="Lipzen A."/>
            <person name="He G."/>
            <person name="Amirebrahimi M."/>
            <person name="Grigoriev I.V."/>
            <person name="Miller A.N."/>
        </authorList>
    </citation>
    <scope>NUCLEOTIDE SEQUENCE [LARGE SCALE GENOMIC DNA]</scope>
    <source>
        <strain evidence="2 3">B22-T-1</strain>
    </source>
</reference>
<evidence type="ECO:0000313" key="2">
    <source>
        <dbReference type="EMBL" id="PSS03691.1"/>
    </source>
</evidence>
<dbReference type="InParanoid" id="A0A2T3AMP7"/>
<sequence length="84" mass="9767">MPKYITLSRLVLILYSSSVLGLMRVDVDGMRWIRAISFDTSNQYTQKKKEDIERSKVLQLVPRYIMKDKLCMYKDPAGGNKIHA</sequence>
<dbReference type="EMBL" id="KZ678374">
    <property type="protein sequence ID" value="PSS03691.1"/>
    <property type="molecule type" value="Genomic_DNA"/>
</dbReference>
<dbReference type="Proteomes" id="UP000241462">
    <property type="component" value="Unassembled WGS sequence"/>
</dbReference>
<feature type="chain" id="PRO_5015715735" evidence="1">
    <location>
        <begin position="22"/>
        <end position="84"/>
    </location>
</feature>
<organism evidence="2 3">
    <name type="scientific">Coniella lustricola</name>
    <dbReference type="NCBI Taxonomy" id="2025994"/>
    <lineage>
        <taxon>Eukaryota</taxon>
        <taxon>Fungi</taxon>
        <taxon>Dikarya</taxon>
        <taxon>Ascomycota</taxon>
        <taxon>Pezizomycotina</taxon>
        <taxon>Sordariomycetes</taxon>
        <taxon>Sordariomycetidae</taxon>
        <taxon>Diaporthales</taxon>
        <taxon>Schizoparmaceae</taxon>
        <taxon>Coniella</taxon>
    </lineage>
</organism>
<protein>
    <submittedName>
        <fullName evidence="2">Uncharacterized protein</fullName>
    </submittedName>
</protein>
<name>A0A2T3AMP7_9PEZI</name>
<evidence type="ECO:0000256" key="1">
    <source>
        <dbReference type="SAM" id="SignalP"/>
    </source>
</evidence>
<dbReference type="AlphaFoldDB" id="A0A2T3AMP7"/>
<feature type="signal peptide" evidence="1">
    <location>
        <begin position="1"/>
        <end position="21"/>
    </location>
</feature>
<keyword evidence="1" id="KW-0732">Signal</keyword>
<proteinExistence type="predicted"/>
<accession>A0A2T3AMP7</accession>
<gene>
    <name evidence="2" type="ORF">BD289DRAFT_420973</name>
</gene>
<keyword evidence="3" id="KW-1185">Reference proteome</keyword>
<evidence type="ECO:0000313" key="3">
    <source>
        <dbReference type="Proteomes" id="UP000241462"/>
    </source>
</evidence>